<dbReference type="Gene3D" id="1.10.10.60">
    <property type="entry name" value="Homeodomain-like"/>
    <property type="match status" value="1"/>
</dbReference>
<evidence type="ECO:0000313" key="3">
    <source>
        <dbReference type="EMBL" id="KAK3249966.1"/>
    </source>
</evidence>
<feature type="domain" description="DEK-C" evidence="2">
    <location>
        <begin position="7"/>
        <end position="62"/>
    </location>
</feature>
<evidence type="ECO:0000259" key="2">
    <source>
        <dbReference type="PROSITE" id="PS51998"/>
    </source>
</evidence>
<comment type="caution">
    <text evidence="3">The sequence shown here is derived from an EMBL/GenBank/DDBJ whole genome shotgun (WGS) entry which is preliminary data.</text>
</comment>
<feature type="region of interest" description="Disordered" evidence="1">
    <location>
        <begin position="464"/>
        <end position="523"/>
    </location>
</feature>
<proteinExistence type="predicted"/>
<evidence type="ECO:0000256" key="1">
    <source>
        <dbReference type="SAM" id="MobiDB-lite"/>
    </source>
</evidence>
<dbReference type="InterPro" id="IPR014876">
    <property type="entry name" value="DEK_C"/>
</dbReference>
<sequence>MERSPCTLSDEELAGRLHRLLAESDLQSTTTRELRSKLEEETSSCLNHRKQFIKSEVDRFLIGSRQGESERSLAATVPTLSGACELSPALLEALTSIWQALSTHSNATTSEFPTSKPKVLELLWRYIHFRKLGAPPVRRTDGISVSTIRLDKILAEVFRDPLDCYSLVAQLCQHMRPQRAGLVPLVDGASVAGSVPLVDGASVAGSLTRDMPWKTHQHHARRVDGVHNAAAARHPPEAKMKNQALPCRKKEADHARLLKQLKRVQLPRDMPWKTHQHHARRVDGVHNAAAARHPPEAKMKNQALPGRKREADHARLLKQWKRVQLPRDMPWKTHQHHARRVDVHNAATARHPPEAKMKNQALPCRKKEADHARLLKQLKRVQLTREMPWKTHQHHARRVDGVHNATAARHPPEAKMKNQALPGRKKEADHARLLKQWKRVQLPRDMPWKTHQHHARRVDVHNAATARHPPEAKMKNQALPCRKKEADHARLKKKQCSSPEMPWKTHQHHAWAESTGVHNATHA</sequence>
<dbReference type="AlphaFoldDB" id="A0AAE0F2S7"/>
<name>A0AAE0F2S7_9CHLO</name>
<dbReference type="Pfam" id="PF08766">
    <property type="entry name" value="DEK_C"/>
    <property type="match status" value="1"/>
</dbReference>
<dbReference type="SUPFAM" id="SSF109715">
    <property type="entry name" value="DEK C-terminal domain"/>
    <property type="match status" value="1"/>
</dbReference>
<keyword evidence="4" id="KW-1185">Reference proteome</keyword>
<dbReference type="PROSITE" id="PS51998">
    <property type="entry name" value="DEK_C"/>
    <property type="match status" value="1"/>
</dbReference>
<accession>A0AAE0F2S7</accession>
<gene>
    <name evidence="3" type="ORF">CYMTET_40633</name>
</gene>
<reference evidence="3 4" key="1">
    <citation type="journal article" date="2015" name="Genome Biol. Evol.">
        <title>Comparative Genomics of a Bacterivorous Green Alga Reveals Evolutionary Causalities and Consequences of Phago-Mixotrophic Mode of Nutrition.</title>
        <authorList>
            <person name="Burns J.A."/>
            <person name="Paasch A."/>
            <person name="Narechania A."/>
            <person name="Kim E."/>
        </authorList>
    </citation>
    <scope>NUCLEOTIDE SEQUENCE [LARGE SCALE GENOMIC DNA]</scope>
    <source>
        <strain evidence="3 4">PLY_AMNH</strain>
    </source>
</reference>
<evidence type="ECO:0000313" key="4">
    <source>
        <dbReference type="Proteomes" id="UP001190700"/>
    </source>
</evidence>
<dbReference type="Proteomes" id="UP001190700">
    <property type="component" value="Unassembled WGS sequence"/>
</dbReference>
<organism evidence="3 4">
    <name type="scientific">Cymbomonas tetramitiformis</name>
    <dbReference type="NCBI Taxonomy" id="36881"/>
    <lineage>
        <taxon>Eukaryota</taxon>
        <taxon>Viridiplantae</taxon>
        <taxon>Chlorophyta</taxon>
        <taxon>Pyramimonadophyceae</taxon>
        <taxon>Pyramimonadales</taxon>
        <taxon>Pyramimonadaceae</taxon>
        <taxon>Cymbomonas</taxon>
    </lineage>
</organism>
<dbReference type="EMBL" id="LGRX02026996">
    <property type="protein sequence ID" value="KAK3249966.1"/>
    <property type="molecule type" value="Genomic_DNA"/>
</dbReference>
<protein>
    <recommendedName>
        <fullName evidence="2">DEK-C domain-containing protein</fullName>
    </recommendedName>
</protein>